<dbReference type="InterPro" id="IPR017945">
    <property type="entry name" value="DHBP_synth_RibB-like_a/b_dom"/>
</dbReference>
<dbReference type="SUPFAM" id="SSF55821">
    <property type="entry name" value="YrdC/RibB"/>
    <property type="match status" value="1"/>
</dbReference>
<dbReference type="PIRSF" id="PIRSF004930">
    <property type="entry name" value="Tln_factor_SUA5"/>
    <property type="match status" value="1"/>
</dbReference>
<dbReference type="Gene3D" id="3.40.50.11030">
    <property type="entry name" value="Threonylcarbamoyl-AMP synthase, C-terminal domain"/>
    <property type="match status" value="1"/>
</dbReference>
<dbReference type="PROSITE" id="PS51163">
    <property type="entry name" value="YRDC"/>
    <property type="match status" value="1"/>
</dbReference>
<dbReference type="Gene3D" id="3.90.870.10">
    <property type="entry name" value="DHBP synthase"/>
    <property type="match status" value="1"/>
</dbReference>
<keyword evidence="10 13" id="KW-0067">ATP-binding</keyword>
<comment type="function">
    <text evidence="13">Required for the formation of a threonylcarbamoyl group on adenosine at position 37 (t(6)A37) in tRNAs that read codons beginning with adenine.</text>
</comment>
<dbReference type="InterPro" id="IPR005145">
    <property type="entry name" value="Sua5_C"/>
</dbReference>
<evidence type="ECO:0000256" key="13">
    <source>
        <dbReference type="PIRNR" id="PIRNR004930"/>
    </source>
</evidence>
<keyword evidence="9 13" id="KW-0547">Nucleotide-binding</keyword>
<dbReference type="InterPro" id="IPR010923">
    <property type="entry name" value="T(6)A37_SUA5"/>
</dbReference>
<comment type="similarity">
    <text evidence="2 13">Belongs to the SUA5 family.</text>
</comment>
<dbReference type="EMBL" id="CP137892">
    <property type="protein sequence ID" value="WPC04219.1"/>
    <property type="molecule type" value="Genomic_DNA"/>
</dbReference>
<dbReference type="PANTHER" id="PTHR17490">
    <property type="entry name" value="SUA5"/>
    <property type="match status" value="1"/>
</dbReference>
<comment type="catalytic activity">
    <reaction evidence="12 13">
        <text>L-threonine + hydrogencarbonate + ATP = L-threonylcarbamoyladenylate + diphosphate + H2O</text>
        <dbReference type="Rhea" id="RHEA:36407"/>
        <dbReference type="ChEBI" id="CHEBI:15377"/>
        <dbReference type="ChEBI" id="CHEBI:17544"/>
        <dbReference type="ChEBI" id="CHEBI:30616"/>
        <dbReference type="ChEBI" id="CHEBI:33019"/>
        <dbReference type="ChEBI" id="CHEBI:57926"/>
        <dbReference type="ChEBI" id="CHEBI:73682"/>
        <dbReference type="EC" id="2.7.7.87"/>
    </reaction>
</comment>
<reference evidence="16 17" key="1">
    <citation type="submission" date="2023-11" db="EMBL/GenBank/DDBJ databases">
        <title>Complete genome of Pseudomonas benzenivorans BA3361.</title>
        <authorList>
            <person name="Shin S.Y."/>
            <person name="Song J."/>
            <person name="Kang H."/>
        </authorList>
    </citation>
    <scope>NUCLEOTIDE SEQUENCE [LARGE SCALE GENOMIC DNA]</scope>
    <source>
        <strain evidence="16 17">HNIBRBA3361</strain>
    </source>
</reference>
<evidence type="ECO:0000313" key="17">
    <source>
        <dbReference type="Proteomes" id="UP001305928"/>
    </source>
</evidence>
<evidence type="ECO:0000256" key="7">
    <source>
        <dbReference type="ARBA" id="ARBA00022694"/>
    </source>
</evidence>
<dbReference type="NCBIfam" id="TIGR00057">
    <property type="entry name" value="L-threonylcarbamoyladenylate synthase"/>
    <property type="match status" value="1"/>
</dbReference>
<keyword evidence="6 13" id="KW-0808">Transferase</keyword>
<evidence type="ECO:0000256" key="11">
    <source>
        <dbReference type="ARBA" id="ARBA00029774"/>
    </source>
</evidence>
<comment type="subcellular location">
    <subcellularLocation>
        <location evidence="1 13">Cytoplasm</location>
    </subcellularLocation>
</comment>
<sequence length="315" mass="33525">MPEFTTDLDLACAHLRAGQLLALPTETVYGLAADARNAEAVARVFALKGRPSSNPLIVHLAEASQAADWAASIGPDAQRLMARFWPGPLTLVLPAADWVPRSITAGQDSVALRVPAHPLARRLLERFAGALVAPSANRYMSISPTCSAHVAQQFAETDLLILEGGECRVGLESTIVSLLPGQAPRLLREGMLAAGEIEALLGQPLNRGSEGAVRAPGQHHRHYAPGTPSWRFRQLPQEALDDPACGWLWCGQARPSAGPALDLGADPADYAQGLYAALYRLDALGLQRLLIQSPPADEAWAAVSDRLARASTPLD</sequence>
<proteinExistence type="inferred from homology"/>
<dbReference type="Pfam" id="PF03481">
    <property type="entry name" value="Sua5_C"/>
    <property type="match status" value="1"/>
</dbReference>
<evidence type="ECO:0000313" key="16">
    <source>
        <dbReference type="EMBL" id="WPC04219.1"/>
    </source>
</evidence>
<dbReference type="Pfam" id="PF01300">
    <property type="entry name" value="Sua5_yciO_yrdC"/>
    <property type="match status" value="1"/>
</dbReference>
<evidence type="ECO:0000256" key="3">
    <source>
        <dbReference type="ARBA" id="ARBA00012584"/>
    </source>
</evidence>
<keyword evidence="7 13" id="KW-0819">tRNA processing</keyword>
<evidence type="ECO:0000256" key="6">
    <source>
        <dbReference type="ARBA" id="ARBA00022679"/>
    </source>
</evidence>
<organism evidence="16 17">
    <name type="scientific">Pseudomonas benzenivorans</name>
    <dbReference type="NCBI Taxonomy" id="556533"/>
    <lineage>
        <taxon>Bacteria</taxon>
        <taxon>Pseudomonadati</taxon>
        <taxon>Pseudomonadota</taxon>
        <taxon>Gammaproteobacteria</taxon>
        <taxon>Pseudomonadales</taxon>
        <taxon>Pseudomonadaceae</taxon>
        <taxon>Pseudomonas</taxon>
    </lineage>
</organism>
<keyword evidence="17" id="KW-1185">Reference proteome</keyword>
<feature type="region of interest" description="Disordered" evidence="14">
    <location>
        <begin position="209"/>
        <end position="228"/>
    </location>
</feature>
<evidence type="ECO:0000256" key="12">
    <source>
        <dbReference type="ARBA" id="ARBA00048366"/>
    </source>
</evidence>
<dbReference type="EC" id="2.7.7.87" evidence="3 13"/>
<evidence type="ECO:0000259" key="15">
    <source>
        <dbReference type="PROSITE" id="PS51163"/>
    </source>
</evidence>
<gene>
    <name evidence="16" type="ORF">SBP02_15775</name>
</gene>
<dbReference type="InterPro" id="IPR050156">
    <property type="entry name" value="TC-AMP_synthase_SUA5"/>
</dbReference>
<evidence type="ECO:0000256" key="9">
    <source>
        <dbReference type="ARBA" id="ARBA00022741"/>
    </source>
</evidence>
<keyword evidence="5 13" id="KW-0963">Cytoplasm</keyword>
<evidence type="ECO:0000256" key="2">
    <source>
        <dbReference type="ARBA" id="ARBA00007663"/>
    </source>
</evidence>
<feature type="domain" description="YrdC-like" evidence="15">
    <location>
        <begin position="5"/>
        <end position="192"/>
    </location>
</feature>
<dbReference type="RefSeq" id="WP_318643115.1">
    <property type="nucleotide sequence ID" value="NZ_CP137892.1"/>
</dbReference>
<evidence type="ECO:0000256" key="14">
    <source>
        <dbReference type="SAM" id="MobiDB-lite"/>
    </source>
</evidence>
<dbReference type="InterPro" id="IPR038385">
    <property type="entry name" value="Sua5/YwlC_C"/>
</dbReference>
<evidence type="ECO:0000256" key="4">
    <source>
        <dbReference type="ARBA" id="ARBA00015492"/>
    </source>
</evidence>
<dbReference type="Proteomes" id="UP001305928">
    <property type="component" value="Chromosome"/>
</dbReference>
<protein>
    <recommendedName>
        <fullName evidence="4 13">Threonylcarbamoyl-AMP synthase</fullName>
        <shortName evidence="13">TC-AMP synthase</shortName>
        <ecNumber evidence="3 13">2.7.7.87</ecNumber>
    </recommendedName>
    <alternativeName>
        <fullName evidence="11 13">L-threonylcarbamoyladenylate synthase</fullName>
    </alternativeName>
</protein>
<evidence type="ECO:0000256" key="5">
    <source>
        <dbReference type="ARBA" id="ARBA00022490"/>
    </source>
</evidence>
<evidence type="ECO:0000256" key="8">
    <source>
        <dbReference type="ARBA" id="ARBA00022695"/>
    </source>
</evidence>
<accession>A0ABZ0PTK4</accession>
<evidence type="ECO:0000256" key="10">
    <source>
        <dbReference type="ARBA" id="ARBA00022840"/>
    </source>
</evidence>
<keyword evidence="8 13" id="KW-0548">Nucleotidyltransferase</keyword>
<evidence type="ECO:0000256" key="1">
    <source>
        <dbReference type="ARBA" id="ARBA00004496"/>
    </source>
</evidence>
<dbReference type="PANTHER" id="PTHR17490:SF16">
    <property type="entry name" value="THREONYLCARBAMOYL-AMP SYNTHASE"/>
    <property type="match status" value="1"/>
</dbReference>
<name>A0ABZ0PTK4_9PSED</name>
<dbReference type="InterPro" id="IPR006070">
    <property type="entry name" value="Sua5-like_dom"/>
</dbReference>
<dbReference type="GO" id="GO:0061710">
    <property type="term" value="F:L-threonylcarbamoyladenylate synthase"/>
    <property type="evidence" value="ECO:0007669"/>
    <property type="project" value="UniProtKB-EC"/>
</dbReference>